<dbReference type="GO" id="GO:0051028">
    <property type="term" value="P:mRNA transport"/>
    <property type="evidence" value="ECO:0007669"/>
    <property type="project" value="UniProtKB-KW"/>
</dbReference>
<keyword evidence="4 10" id="KW-0963">Cytoplasm</keyword>
<evidence type="ECO:0000256" key="10">
    <source>
        <dbReference type="RuleBase" id="RU365010"/>
    </source>
</evidence>
<evidence type="ECO:0000313" key="11">
    <source>
        <dbReference type="EMBL" id="VDD82550.1"/>
    </source>
</evidence>
<proteinExistence type="inferred from homology"/>
<dbReference type="GO" id="GO:0015031">
    <property type="term" value="P:protein transport"/>
    <property type="evidence" value="ECO:0007669"/>
    <property type="project" value="UniProtKB-KW"/>
</dbReference>
<name>A0A0R3ULJ5_MESCO</name>
<keyword evidence="8 10" id="KW-0206">Cytoskeleton</keyword>
<evidence type="ECO:0000256" key="3">
    <source>
        <dbReference type="ARBA" id="ARBA00022448"/>
    </source>
</evidence>
<dbReference type="PANTHER" id="PTHR11886">
    <property type="entry name" value="DYNEIN LIGHT CHAIN"/>
    <property type="match status" value="1"/>
</dbReference>
<dbReference type="PANTHER" id="PTHR11886:SF35">
    <property type="entry name" value="DYNEIN LIGHT CHAIN"/>
    <property type="match status" value="1"/>
</dbReference>
<evidence type="ECO:0000256" key="8">
    <source>
        <dbReference type="ARBA" id="ARBA00023212"/>
    </source>
</evidence>
<dbReference type="OrthoDB" id="6506078at2759"/>
<dbReference type="GO" id="GO:0005874">
    <property type="term" value="C:microtubule"/>
    <property type="evidence" value="ECO:0007669"/>
    <property type="project" value="UniProtKB-KW"/>
</dbReference>
<dbReference type="Pfam" id="PF01221">
    <property type="entry name" value="Dynein_light"/>
    <property type="match status" value="1"/>
</dbReference>
<keyword evidence="10" id="KW-0505">Motor protein</keyword>
<dbReference type="Gene3D" id="3.30.740.10">
    <property type="entry name" value="Protein Inhibitor Of Neuronal Nitric Oxide Synthase"/>
    <property type="match status" value="1"/>
</dbReference>
<evidence type="ECO:0000256" key="5">
    <source>
        <dbReference type="ARBA" id="ARBA00022701"/>
    </source>
</evidence>
<evidence type="ECO:0000256" key="6">
    <source>
        <dbReference type="ARBA" id="ARBA00022816"/>
    </source>
</evidence>
<keyword evidence="5 10" id="KW-0493">Microtubule</keyword>
<evidence type="ECO:0000256" key="2">
    <source>
        <dbReference type="ARBA" id="ARBA00004245"/>
    </source>
</evidence>
<dbReference type="AlphaFoldDB" id="A0A0R3ULJ5"/>
<reference evidence="11 12" key="1">
    <citation type="submission" date="2018-10" db="EMBL/GenBank/DDBJ databases">
        <authorList>
            <consortium name="Pathogen Informatics"/>
        </authorList>
    </citation>
    <scope>NUCLEOTIDE SEQUENCE [LARGE SCALE GENOMIC DNA]</scope>
</reference>
<dbReference type="FunFam" id="3.30.740.10:FF:000005">
    <property type="entry name" value="Dynein light chain"/>
    <property type="match status" value="1"/>
</dbReference>
<dbReference type="InterPro" id="IPR001372">
    <property type="entry name" value="Dynein_light_chain_typ-1/2"/>
</dbReference>
<keyword evidence="7" id="KW-0653">Protein transport</keyword>
<evidence type="ECO:0000256" key="9">
    <source>
        <dbReference type="ARBA" id="ARBA00023242"/>
    </source>
</evidence>
<dbReference type="WBParaSite" id="MCU_006240-RA">
    <property type="protein sequence ID" value="MCU_006240-RA"/>
    <property type="gene ID" value="MCU_006240"/>
</dbReference>
<dbReference type="InterPro" id="IPR037177">
    <property type="entry name" value="DLC_sf"/>
</dbReference>
<dbReference type="GO" id="GO:0045505">
    <property type="term" value="F:dynein intermediate chain binding"/>
    <property type="evidence" value="ECO:0007669"/>
    <property type="project" value="TreeGrafter"/>
</dbReference>
<evidence type="ECO:0000256" key="4">
    <source>
        <dbReference type="ARBA" id="ARBA00022490"/>
    </source>
</evidence>
<dbReference type="GO" id="GO:0005634">
    <property type="term" value="C:nucleus"/>
    <property type="evidence" value="ECO:0007669"/>
    <property type="project" value="UniProtKB-SubCell"/>
</dbReference>
<comment type="subcellular location">
    <subcellularLocation>
        <location evidence="2 10">Cytoplasm</location>
        <location evidence="2 10">Cytoskeleton</location>
    </subcellularLocation>
    <subcellularLocation>
        <location evidence="1">Nucleus</location>
    </subcellularLocation>
</comment>
<dbReference type="SUPFAM" id="SSF54648">
    <property type="entry name" value="DLC"/>
    <property type="match status" value="1"/>
</dbReference>
<comment type="similarity">
    <text evidence="10">Belongs to the dynein light chain family.</text>
</comment>
<dbReference type="STRING" id="53468.A0A0R3ULJ5"/>
<keyword evidence="9" id="KW-0539">Nucleus</keyword>
<keyword evidence="6" id="KW-0509">mRNA transport</keyword>
<dbReference type="SMART" id="SM01375">
    <property type="entry name" value="Dynein_light"/>
    <property type="match status" value="1"/>
</dbReference>
<organism evidence="11 12">
    <name type="scientific">Mesocestoides corti</name>
    <name type="common">Flatworm</name>
    <dbReference type="NCBI Taxonomy" id="53468"/>
    <lineage>
        <taxon>Eukaryota</taxon>
        <taxon>Metazoa</taxon>
        <taxon>Spiralia</taxon>
        <taxon>Lophotrochozoa</taxon>
        <taxon>Platyhelminthes</taxon>
        <taxon>Cestoda</taxon>
        <taxon>Eucestoda</taxon>
        <taxon>Cyclophyllidea</taxon>
        <taxon>Mesocestoididae</taxon>
        <taxon>Mesocestoides</taxon>
    </lineage>
</organism>
<evidence type="ECO:0000256" key="1">
    <source>
        <dbReference type="ARBA" id="ARBA00004123"/>
    </source>
</evidence>
<evidence type="ECO:0000313" key="12">
    <source>
        <dbReference type="Proteomes" id="UP000267029"/>
    </source>
</evidence>
<accession>A0A0R3ULJ5</accession>
<reference evidence="13" key="2">
    <citation type="submission" date="2019-11" db="UniProtKB">
        <authorList>
            <consortium name="WormBaseParasite"/>
        </authorList>
    </citation>
    <scope>IDENTIFICATION</scope>
</reference>
<dbReference type="GO" id="GO:0005868">
    <property type="term" value="C:cytoplasmic dynein complex"/>
    <property type="evidence" value="ECO:0007669"/>
    <property type="project" value="TreeGrafter"/>
</dbReference>
<evidence type="ECO:0000313" key="13">
    <source>
        <dbReference type="WBParaSite" id="MCU_006240-RA"/>
    </source>
</evidence>
<keyword evidence="3" id="KW-0813">Transport</keyword>
<keyword evidence="10" id="KW-0243">Dynein</keyword>
<sequence length="90" mass="10055">MSYIKAKVNQSDMKESLQQEAVNECARVMCTGEATPVQVATEVRENFDKKYGPSWTCIVGRDFSSSFAYEKKKHISLSIGGQQVLLFKSA</sequence>
<keyword evidence="12" id="KW-1185">Reference proteome</keyword>
<dbReference type="EMBL" id="UXSR01005531">
    <property type="protein sequence ID" value="VDD82550.1"/>
    <property type="molecule type" value="Genomic_DNA"/>
</dbReference>
<gene>
    <name evidence="11" type="ORF">MCOS_LOCUS8553</name>
</gene>
<protein>
    <recommendedName>
        <fullName evidence="10">Dynein light chain</fullName>
    </recommendedName>
</protein>
<dbReference type="GO" id="GO:0007017">
    <property type="term" value="P:microtubule-based process"/>
    <property type="evidence" value="ECO:0007669"/>
    <property type="project" value="InterPro"/>
</dbReference>
<dbReference type="Proteomes" id="UP000267029">
    <property type="component" value="Unassembled WGS sequence"/>
</dbReference>
<evidence type="ECO:0000256" key="7">
    <source>
        <dbReference type="ARBA" id="ARBA00022927"/>
    </source>
</evidence>